<dbReference type="Gene3D" id="2.170.270.10">
    <property type="entry name" value="SET domain"/>
    <property type="match status" value="1"/>
</dbReference>
<sequence length="442" mass="50641">MSFLTSKSYNPGDVIYEEKPFIRVLKRDLWDKICAGCCAKSTGLKKCSGCSVMKYCGKSCQKNDWPDHKLECPYLRNYTDFRNKDIVHMIGKLILKLKGKDWKTAASRIFDVEVSFDDLLSQADHGLQNLSFEVLDITTSLESYIGKENVPDKEILKELYGKVTNNSFEFYGGKYPFGNGFENIFGKDHRAMTIKGGSALFLGASKLDHSCVPNAVYHPTGASITVRAIRTIKKFEKVTVPYTNMITNADAPLVHEYVTKFKFREKCYCSDCSQVPGESKLTKILDASKAFGVILETDMALQLPSMLPINYPNPIVDREYLKHLLKRQDKALGRTHLRRMQTLAKLYSPEQPELSKEEMRAGIVELTECMKEVFGEYHPELALYYRSLANINMQLGNEKEAREYCFKVSRLEYVNYGAFFHGEGWEDTLSENQFRHFMEKRS</sequence>
<organism evidence="6 7">
    <name type="scientific">Oedothorax gibbosus</name>
    <dbReference type="NCBI Taxonomy" id="931172"/>
    <lineage>
        <taxon>Eukaryota</taxon>
        <taxon>Metazoa</taxon>
        <taxon>Ecdysozoa</taxon>
        <taxon>Arthropoda</taxon>
        <taxon>Chelicerata</taxon>
        <taxon>Arachnida</taxon>
        <taxon>Araneae</taxon>
        <taxon>Araneomorphae</taxon>
        <taxon>Entelegynae</taxon>
        <taxon>Araneoidea</taxon>
        <taxon>Linyphiidae</taxon>
        <taxon>Erigoninae</taxon>
        <taxon>Oedothorax</taxon>
    </lineage>
</organism>
<keyword evidence="2 4" id="KW-0863">Zinc-finger</keyword>
<dbReference type="GO" id="GO:0008170">
    <property type="term" value="F:N-methyltransferase activity"/>
    <property type="evidence" value="ECO:0007669"/>
    <property type="project" value="UniProtKB-ARBA"/>
</dbReference>
<dbReference type="PROSITE" id="PS01360">
    <property type="entry name" value="ZF_MYND_1"/>
    <property type="match status" value="1"/>
</dbReference>
<dbReference type="GO" id="GO:0008276">
    <property type="term" value="F:protein methyltransferase activity"/>
    <property type="evidence" value="ECO:0007669"/>
    <property type="project" value="UniProtKB-ARBA"/>
</dbReference>
<proteinExistence type="predicted"/>
<keyword evidence="7" id="KW-1185">Reference proteome</keyword>
<dbReference type="Proteomes" id="UP000827092">
    <property type="component" value="Unassembled WGS sequence"/>
</dbReference>
<dbReference type="Gene3D" id="6.10.140.2220">
    <property type="match status" value="1"/>
</dbReference>
<evidence type="ECO:0000256" key="4">
    <source>
        <dbReference type="PROSITE-ProRule" id="PRU00134"/>
    </source>
</evidence>
<keyword evidence="3" id="KW-0862">Zinc</keyword>
<dbReference type="PANTHER" id="PTHR12197:SF251">
    <property type="entry name" value="EG:BACR7C10.4 PROTEIN"/>
    <property type="match status" value="1"/>
</dbReference>
<evidence type="ECO:0000259" key="5">
    <source>
        <dbReference type="PROSITE" id="PS50865"/>
    </source>
</evidence>
<evidence type="ECO:0000256" key="1">
    <source>
        <dbReference type="ARBA" id="ARBA00022723"/>
    </source>
</evidence>
<keyword evidence="1" id="KW-0479">Metal-binding</keyword>
<dbReference type="GO" id="GO:0008757">
    <property type="term" value="F:S-adenosylmethionine-dependent methyltransferase activity"/>
    <property type="evidence" value="ECO:0007669"/>
    <property type="project" value="UniProtKB-ARBA"/>
</dbReference>
<dbReference type="InterPro" id="IPR046341">
    <property type="entry name" value="SET_dom_sf"/>
</dbReference>
<evidence type="ECO:0000313" key="7">
    <source>
        <dbReference type="Proteomes" id="UP000827092"/>
    </source>
</evidence>
<dbReference type="GO" id="GO:0005634">
    <property type="term" value="C:nucleus"/>
    <property type="evidence" value="ECO:0007669"/>
    <property type="project" value="TreeGrafter"/>
</dbReference>
<dbReference type="InterPro" id="IPR002893">
    <property type="entry name" value="Znf_MYND"/>
</dbReference>
<accession>A0AAV6TY66</accession>
<gene>
    <name evidence="6" type="ORF">JTE90_022062</name>
</gene>
<dbReference type="Pfam" id="PF00856">
    <property type="entry name" value="SET"/>
    <property type="match status" value="1"/>
</dbReference>
<evidence type="ECO:0000256" key="2">
    <source>
        <dbReference type="ARBA" id="ARBA00022771"/>
    </source>
</evidence>
<dbReference type="PANTHER" id="PTHR12197">
    <property type="entry name" value="HISTONE-LYSINE N-METHYLTRANSFERASE SMYD"/>
    <property type="match status" value="1"/>
</dbReference>
<evidence type="ECO:0000313" key="6">
    <source>
        <dbReference type="EMBL" id="KAG8176643.1"/>
    </source>
</evidence>
<comment type="caution">
    <text evidence="6">The sequence shown here is derived from an EMBL/GenBank/DDBJ whole genome shotgun (WGS) entry which is preliminary data.</text>
</comment>
<dbReference type="PROSITE" id="PS50865">
    <property type="entry name" value="ZF_MYND_2"/>
    <property type="match status" value="1"/>
</dbReference>
<dbReference type="SUPFAM" id="SSF82199">
    <property type="entry name" value="SET domain"/>
    <property type="match status" value="1"/>
</dbReference>
<dbReference type="InterPro" id="IPR050869">
    <property type="entry name" value="H3K4_H4K5_MeTrfase"/>
</dbReference>
<dbReference type="EMBL" id="JAFNEN010000861">
    <property type="protein sequence ID" value="KAG8176643.1"/>
    <property type="molecule type" value="Genomic_DNA"/>
</dbReference>
<dbReference type="Pfam" id="PF01753">
    <property type="entry name" value="zf-MYND"/>
    <property type="match status" value="1"/>
</dbReference>
<reference evidence="6 7" key="1">
    <citation type="journal article" date="2022" name="Nat. Ecol. Evol.">
        <title>A masculinizing supergene underlies an exaggerated male reproductive morph in a spider.</title>
        <authorList>
            <person name="Hendrickx F."/>
            <person name="De Corte Z."/>
            <person name="Sonet G."/>
            <person name="Van Belleghem S.M."/>
            <person name="Kostlbacher S."/>
            <person name="Vangestel C."/>
        </authorList>
    </citation>
    <scope>NUCLEOTIDE SEQUENCE [LARGE SCALE GENOMIC DNA]</scope>
    <source>
        <strain evidence="6">W744_W776</strain>
    </source>
</reference>
<dbReference type="AlphaFoldDB" id="A0AAV6TY66"/>
<dbReference type="InterPro" id="IPR001214">
    <property type="entry name" value="SET_dom"/>
</dbReference>
<dbReference type="GO" id="GO:0008270">
    <property type="term" value="F:zinc ion binding"/>
    <property type="evidence" value="ECO:0007669"/>
    <property type="project" value="UniProtKB-KW"/>
</dbReference>
<dbReference type="Gene3D" id="1.10.220.160">
    <property type="match status" value="1"/>
</dbReference>
<protein>
    <recommendedName>
        <fullName evidence="5">MYND-type domain-containing protein</fullName>
    </recommendedName>
</protein>
<evidence type="ECO:0000256" key="3">
    <source>
        <dbReference type="ARBA" id="ARBA00022833"/>
    </source>
</evidence>
<name>A0AAV6TY66_9ARAC</name>
<feature type="domain" description="MYND-type" evidence="5">
    <location>
        <begin position="34"/>
        <end position="72"/>
    </location>
</feature>